<feature type="domain" description="HAMP" evidence="10">
    <location>
        <begin position="446"/>
        <end position="498"/>
    </location>
</feature>
<keyword evidence="4 6" id="KW-0807">Transducer</keyword>
<dbReference type="CDD" id="cd06225">
    <property type="entry name" value="HAMP"/>
    <property type="match status" value="1"/>
</dbReference>
<dbReference type="InterPro" id="IPR012312">
    <property type="entry name" value="Hemerythrin-like"/>
</dbReference>
<comment type="similarity">
    <text evidence="5">Belongs to the methyl-accepting chemotaxis (MCP) protein family.</text>
</comment>
<evidence type="ECO:0000256" key="1">
    <source>
        <dbReference type="ARBA" id="ARBA00010587"/>
    </source>
</evidence>
<dbReference type="PANTHER" id="PTHR32089:SF112">
    <property type="entry name" value="LYSOZYME-LIKE PROTEIN-RELATED"/>
    <property type="match status" value="1"/>
</dbReference>
<dbReference type="CDD" id="cd18774">
    <property type="entry name" value="PDC2_HK_sensor"/>
    <property type="match status" value="1"/>
</dbReference>
<protein>
    <submittedName>
        <fullName evidence="11">Bacteriohemerythrin</fullName>
    </submittedName>
</protein>
<accession>A0ABS0J9A9</accession>
<evidence type="ECO:0000313" key="12">
    <source>
        <dbReference type="Proteomes" id="UP001194469"/>
    </source>
</evidence>
<evidence type="ECO:0000256" key="4">
    <source>
        <dbReference type="ARBA" id="ARBA00023224"/>
    </source>
</evidence>
<dbReference type="SMART" id="SM00283">
    <property type="entry name" value="MA"/>
    <property type="match status" value="1"/>
</dbReference>
<organism evidence="11 12">
    <name type="scientific">Nitratidesulfovibrio oxamicus</name>
    <dbReference type="NCBI Taxonomy" id="32016"/>
    <lineage>
        <taxon>Bacteria</taxon>
        <taxon>Pseudomonadati</taxon>
        <taxon>Thermodesulfobacteriota</taxon>
        <taxon>Desulfovibrionia</taxon>
        <taxon>Desulfovibrionales</taxon>
        <taxon>Desulfovibrionaceae</taxon>
        <taxon>Nitratidesulfovibrio</taxon>
    </lineage>
</organism>
<comment type="similarity">
    <text evidence="1">Belongs to the hemerythrin family.</text>
</comment>
<dbReference type="Pfam" id="PF00015">
    <property type="entry name" value="MCPsignal"/>
    <property type="match status" value="1"/>
</dbReference>
<dbReference type="NCBIfam" id="TIGR02481">
    <property type="entry name" value="hemeryth_dom"/>
    <property type="match status" value="1"/>
</dbReference>
<dbReference type="CDD" id="cd11386">
    <property type="entry name" value="MCP_signal"/>
    <property type="match status" value="1"/>
</dbReference>
<dbReference type="InterPro" id="IPR016131">
    <property type="entry name" value="Haemerythrin_Fe_BS"/>
</dbReference>
<evidence type="ECO:0000256" key="7">
    <source>
        <dbReference type="SAM" id="Coils"/>
    </source>
</evidence>
<dbReference type="PANTHER" id="PTHR32089">
    <property type="entry name" value="METHYL-ACCEPTING CHEMOTAXIS PROTEIN MCPB"/>
    <property type="match status" value="1"/>
</dbReference>
<feature type="transmembrane region" description="Helical" evidence="8">
    <location>
        <begin position="422"/>
        <end position="446"/>
    </location>
</feature>
<dbReference type="InterPro" id="IPR004089">
    <property type="entry name" value="MCPsignal_dom"/>
</dbReference>
<dbReference type="EMBL" id="VRYY01000812">
    <property type="protein sequence ID" value="MBG3879047.1"/>
    <property type="molecule type" value="Genomic_DNA"/>
</dbReference>
<dbReference type="Gene3D" id="1.10.287.950">
    <property type="entry name" value="Methyl-accepting chemotaxis protein"/>
    <property type="match status" value="1"/>
</dbReference>
<dbReference type="Gene3D" id="6.10.340.10">
    <property type="match status" value="1"/>
</dbReference>
<dbReference type="Proteomes" id="UP001194469">
    <property type="component" value="Unassembled WGS sequence"/>
</dbReference>
<reference evidence="11 12" key="1">
    <citation type="submission" date="2019-08" db="EMBL/GenBank/DDBJ databases">
        <authorList>
            <person name="Luo N."/>
        </authorList>
    </citation>
    <scope>NUCLEOTIDE SEQUENCE [LARGE SCALE GENOMIC DNA]</scope>
    <source>
        <strain evidence="11 12">NCIMB 9442</strain>
    </source>
</reference>
<evidence type="ECO:0000256" key="2">
    <source>
        <dbReference type="ARBA" id="ARBA00022723"/>
    </source>
</evidence>
<dbReference type="InterPro" id="IPR012827">
    <property type="entry name" value="Hemerythrin_metal-bd"/>
</dbReference>
<name>A0ABS0J9A9_9BACT</name>
<keyword evidence="3" id="KW-0408">Iron</keyword>
<evidence type="ECO:0000256" key="5">
    <source>
        <dbReference type="ARBA" id="ARBA00029447"/>
    </source>
</evidence>
<feature type="domain" description="Methyl-accepting transducer" evidence="9">
    <location>
        <begin position="545"/>
        <end position="781"/>
    </location>
</feature>
<keyword evidence="8" id="KW-0812">Transmembrane</keyword>
<keyword evidence="2" id="KW-0479">Metal-binding</keyword>
<evidence type="ECO:0000256" key="3">
    <source>
        <dbReference type="ARBA" id="ARBA00023004"/>
    </source>
</evidence>
<dbReference type="Gene3D" id="1.20.120.50">
    <property type="entry name" value="Hemerythrin-like"/>
    <property type="match status" value="1"/>
</dbReference>
<dbReference type="RefSeq" id="WP_196610814.1">
    <property type="nucleotide sequence ID" value="NZ_VRYY01000812.1"/>
</dbReference>
<dbReference type="InterPro" id="IPR035938">
    <property type="entry name" value="Hemerythrin-like_sf"/>
</dbReference>
<keyword evidence="12" id="KW-1185">Reference proteome</keyword>
<keyword evidence="8" id="KW-0472">Membrane</keyword>
<dbReference type="SUPFAM" id="SSF58104">
    <property type="entry name" value="Methyl-accepting chemotaxis protein (MCP) signaling domain"/>
    <property type="match status" value="1"/>
</dbReference>
<dbReference type="InterPro" id="IPR003660">
    <property type="entry name" value="HAMP_dom"/>
</dbReference>
<dbReference type="SMART" id="SM00304">
    <property type="entry name" value="HAMP"/>
    <property type="match status" value="2"/>
</dbReference>
<dbReference type="Gene3D" id="3.30.450.20">
    <property type="entry name" value="PAS domain"/>
    <property type="match status" value="1"/>
</dbReference>
<gene>
    <name evidence="11" type="ORF">FVW20_19120</name>
</gene>
<comment type="caution">
    <text evidence="11">The sequence shown here is derived from an EMBL/GenBank/DDBJ whole genome shotgun (WGS) entry which is preliminary data.</text>
</comment>
<dbReference type="Pfam" id="PF01814">
    <property type="entry name" value="Hemerythrin"/>
    <property type="match status" value="1"/>
</dbReference>
<proteinExistence type="inferred from homology"/>
<feature type="coiled-coil region" evidence="7">
    <location>
        <begin position="483"/>
        <end position="510"/>
    </location>
</feature>
<dbReference type="PROSITE" id="PS50885">
    <property type="entry name" value="HAMP"/>
    <property type="match status" value="1"/>
</dbReference>
<dbReference type="PROSITE" id="PS50111">
    <property type="entry name" value="CHEMOTAXIS_TRANSDUC_2"/>
    <property type="match status" value="1"/>
</dbReference>
<evidence type="ECO:0000256" key="6">
    <source>
        <dbReference type="PROSITE-ProRule" id="PRU00284"/>
    </source>
</evidence>
<keyword evidence="8" id="KW-1133">Transmembrane helix</keyword>
<sequence length="963" mass="103173">MTLRMKLLAGFIGTQVLTCLLTAGLLWHFGVDGMRRVGDAAATAMQDRAQDQLTSIRSSKALHVEDIFRRMRNQLLTLAGELTAREAAQALPAAWLGVQGEVAGQMDARTVARQLLDVYAGPAYLRSLEFAANAPSAPGYAPRAPESYLPDDANGVLLQGMYLLPALAAGQRGASATPGRPPLPTAYNALHARCHPVLLHFADTFGYRDILLLDPGTGAVTYSVRKLPDFGTSLITGPYKDTGLATVFRKAVAAGKSGERNVAVMTDFAPYEPGRNAPAAFIATPVYDASGAFLAVMALHVTETGINRVMTSEGRWKDVGLGESGDAFLVGTDLRVRSLPRGSANRHILADMVDTEAARKAVAGETGCGAIRDHNGKSVLAAWQPLRIEGLTLGLVAEINADEALAAARDIAAASGKAERGMLTGALVVLLLGVVLGSGVAVALVASISRPLRRLRAYAGEVAEGHLEARPEGAYPPELDAMRHSIERMVQNLRQRIEEADAQGREAARMAREAHDSMKNATASEARIKRLMERMTGAAGKTRTVSEHVSHSIADLTGQVHAVTGGVETQRRRMDETAEAVSDMRVTVANVTDNARRAAEQADLSRGNADEGARGMRETVAAINGIRERIQRLNEAMGRLGVEAENIGQVMSLISDIADQTNLLALNAAIEAARAGEAGRGFAVVADEVRKLAEKTMTATRDVGEAVARIQGHTRENIAAVEQAARDATASAASAETAGQAMARIVAQVDETAGMVQSIAAANGQQAAASEVVGRSVDEVNRIAGQTAEAMTRFTGTLNDIFAQVQEMFSMVEVICAGEDGVALMSDASDETLIRWTEELSNLPSIDVQHKKLVDYINAVHRAARTSDMAAVLEVFGQLKAYTVEHFGYEERLFDVHGYPEGAQHKDVHRRFVQRVLEWEKQAAGGNPTVVMEIVRGLVDWLVSHIMKVDKRYEAFLRERGVE</sequence>
<dbReference type="PROSITE" id="PS00550">
    <property type="entry name" value="HEMERYTHRINS"/>
    <property type="match status" value="1"/>
</dbReference>
<dbReference type="Pfam" id="PF00672">
    <property type="entry name" value="HAMP"/>
    <property type="match status" value="1"/>
</dbReference>
<dbReference type="SUPFAM" id="SSF47188">
    <property type="entry name" value="Hemerythrin-like"/>
    <property type="match status" value="1"/>
</dbReference>
<dbReference type="NCBIfam" id="NF033749">
    <property type="entry name" value="bact_hemeryth"/>
    <property type="match status" value="1"/>
</dbReference>
<dbReference type="CDD" id="cd12107">
    <property type="entry name" value="Hemerythrin"/>
    <property type="match status" value="1"/>
</dbReference>
<evidence type="ECO:0000259" key="10">
    <source>
        <dbReference type="PROSITE" id="PS50885"/>
    </source>
</evidence>
<keyword evidence="7" id="KW-0175">Coiled coil</keyword>
<evidence type="ECO:0000313" key="11">
    <source>
        <dbReference type="EMBL" id="MBG3879047.1"/>
    </source>
</evidence>
<evidence type="ECO:0000259" key="9">
    <source>
        <dbReference type="PROSITE" id="PS50111"/>
    </source>
</evidence>
<evidence type="ECO:0000256" key="8">
    <source>
        <dbReference type="SAM" id="Phobius"/>
    </source>
</evidence>